<reference evidence="1 2" key="1">
    <citation type="journal article" date="2021" name="Plant Biotechnol. J.">
        <title>Multi-omics assisted identification of the key and species-specific regulatory components of drought-tolerant mechanisms in Gossypium stocksii.</title>
        <authorList>
            <person name="Yu D."/>
            <person name="Ke L."/>
            <person name="Zhang D."/>
            <person name="Wu Y."/>
            <person name="Sun Y."/>
            <person name="Mei J."/>
            <person name="Sun J."/>
            <person name="Sun Y."/>
        </authorList>
    </citation>
    <scope>NUCLEOTIDE SEQUENCE [LARGE SCALE GENOMIC DNA]</scope>
    <source>
        <strain evidence="2">cv. E1</strain>
        <tissue evidence="1">Leaf</tissue>
    </source>
</reference>
<evidence type="ECO:0000313" key="2">
    <source>
        <dbReference type="Proteomes" id="UP000828251"/>
    </source>
</evidence>
<protein>
    <submittedName>
        <fullName evidence="1">Uncharacterized protein</fullName>
    </submittedName>
</protein>
<sequence length="66" mass="7556">MPEFERYNRTSCPEAHITMFYRRMTGIVCLGLWPNVQSAESYPNQIIEGPSTGLHETVWLCDGYSA</sequence>
<proteinExistence type="predicted"/>
<organism evidence="1 2">
    <name type="scientific">Gossypium stocksii</name>
    <dbReference type="NCBI Taxonomy" id="47602"/>
    <lineage>
        <taxon>Eukaryota</taxon>
        <taxon>Viridiplantae</taxon>
        <taxon>Streptophyta</taxon>
        <taxon>Embryophyta</taxon>
        <taxon>Tracheophyta</taxon>
        <taxon>Spermatophyta</taxon>
        <taxon>Magnoliopsida</taxon>
        <taxon>eudicotyledons</taxon>
        <taxon>Gunneridae</taxon>
        <taxon>Pentapetalae</taxon>
        <taxon>rosids</taxon>
        <taxon>malvids</taxon>
        <taxon>Malvales</taxon>
        <taxon>Malvaceae</taxon>
        <taxon>Malvoideae</taxon>
        <taxon>Gossypium</taxon>
    </lineage>
</organism>
<dbReference type="AlphaFoldDB" id="A0A9D3URS1"/>
<name>A0A9D3URS1_9ROSI</name>
<dbReference type="Proteomes" id="UP000828251">
    <property type="component" value="Unassembled WGS sequence"/>
</dbReference>
<gene>
    <name evidence="1" type="ORF">J1N35_034020</name>
</gene>
<dbReference type="EMBL" id="JAIQCV010000010">
    <property type="protein sequence ID" value="KAH1055955.1"/>
    <property type="molecule type" value="Genomic_DNA"/>
</dbReference>
<comment type="caution">
    <text evidence="1">The sequence shown here is derived from an EMBL/GenBank/DDBJ whole genome shotgun (WGS) entry which is preliminary data.</text>
</comment>
<evidence type="ECO:0000313" key="1">
    <source>
        <dbReference type="EMBL" id="KAH1055955.1"/>
    </source>
</evidence>
<keyword evidence="2" id="KW-1185">Reference proteome</keyword>
<accession>A0A9D3URS1</accession>